<feature type="domain" description="CCHC-type" evidence="3">
    <location>
        <begin position="814"/>
        <end position="828"/>
    </location>
</feature>
<dbReference type="PROSITE" id="PS00141">
    <property type="entry name" value="ASP_PROTEASE"/>
    <property type="match status" value="1"/>
</dbReference>
<evidence type="ECO:0000313" key="4">
    <source>
        <dbReference type="EMBL" id="GEU56799.1"/>
    </source>
</evidence>
<organism evidence="4">
    <name type="scientific">Tanacetum cinerariifolium</name>
    <name type="common">Dalmatian daisy</name>
    <name type="synonym">Chrysanthemum cinerariifolium</name>
    <dbReference type="NCBI Taxonomy" id="118510"/>
    <lineage>
        <taxon>Eukaryota</taxon>
        <taxon>Viridiplantae</taxon>
        <taxon>Streptophyta</taxon>
        <taxon>Embryophyta</taxon>
        <taxon>Tracheophyta</taxon>
        <taxon>Spermatophyta</taxon>
        <taxon>Magnoliopsida</taxon>
        <taxon>eudicotyledons</taxon>
        <taxon>Gunneridae</taxon>
        <taxon>Pentapetalae</taxon>
        <taxon>asterids</taxon>
        <taxon>campanulids</taxon>
        <taxon>Asterales</taxon>
        <taxon>Asteraceae</taxon>
        <taxon>Asteroideae</taxon>
        <taxon>Anthemideae</taxon>
        <taxon>Anthemidinae</taxon>
        <taxon>Tanacetum</taxon>
    </lineage>
</organism>
<dbReference type="GO" id="GO:0006508">
    <property type="term" value="P:proteolysis"/>
    <property type="evidence" value="ECO:0007669"/>
    <property type="project" value="InterPro"/>
</dbReference>
<gene>
    <name evidence="4" type="ORF">Tci_028777</name>
</gene>
<name>A0A6L2L6L6_TANCI</name>
<dbReference type="PANTHER" id="PTHR15503:SF42">
    <property type="entry name" value="ZINC FINGER, CCHC-TYPE, RETROTRANSPOSON GAG DOMAIN, ASPARTIC PEPTIDASE DOMAIN PROTEIN-RELATED"/>
    <property type="match status" value="1"/>
</dbReference>
<dbReference type="InterPro" id="IPR036875">
    <property type="entry name" value="Znf_CCHC_sf"/>
</dbReference>
<feature type="region of interest" description="Disordered" evidence="2">
    <location>
        <begin position="117"/>
        <end position="192"/>
    </location>
</feature>
<dbReference type="PANTHER" id="PTHR15503">
    <property type="entry name" value="LDOC1 RELATED"/>
    <property type="match status" value="1"/>
</dbReference>
<dbReference type="Pfam" id="PF25597">
    <property type="entry name" value="SH3_retrovirus"/>
    <property type="match status" value="1"/>
</dbReference>
<dbReference type="InterPro" id="IPR001969">
    <property type="entry name" value="Aspartic_peptidase_AS"/>
</dbReference>
<sequence length="1298" mass="144608">MSSASSAVTHTSVYTDSELGRVFWGADEELSDRGYPRVIVYGYDGLPMLPVAPPSPDYIPGLKEPQTSPAPQDEDKHEPIFIQPHGPDLVPEPIYPEYIPLEDEHILSTEEQPLLPVVSPTAESPGYVAESDPEEDPKEYEDDETEDGSVDYPMDERDDDDGDSSGDDTDDEDKDEEEEEHLAPADSAVVIPTDELVVPPEGTEPVIPPPSIDTATTEARITIRLQAAISLPPEVEVERLLSMPTSSPSPLTLLSPLFVGERLARYIAPATLPSPPLPPPLDMSQPIDCRDDILETEMPPRKRLCLSTLGSRDTWIDPAETVPEIAPMTVGEANTRRVDLLMEDMIAHQDTIQIMKDEAYVAREAKLVALRRQPRRVGQPGGDARVHNHQDAPRDADSPDAYSMTWEVLKKKMMDKYCPQGEIKKLEIDLWNLKVKENNVSAYTEHFQELTLIYTKFVADESEKIDKYVSELPDNIYVSVPWSPTAGPQKAKCRQGLQHRSSGKANVANVQRNNGANPKGNGCFDCKATWHFKRDCLKLKNMDGENGNAPGWVYAVGNAEKRENASRDPDSNFVTGTFLLNNHYVSILFDTGADRSFISTVFSSLINIVSTPLGNSYDIELADEAASESSAKKKGRTVVITYEDMQKRRNDVKARTTLLLALPDEHQLRFSKYETVKELWEAILKTFGGNATKKTKKNQLKQQYEWLMYTIMWRNRDDLETMSLDDVYNHLKVYEPEVQKKSESNSQNIAFISSANTSSGKGKVYTASVPTASTQVSTASADVAAASISYDTTGKKITIQGTDVAGFDKSKVECFNCHKMGHFARECRAPRSQDRGRRESYKQGSKEEEPAPKVLMAIDGIGWDWSYMANEEENHALVANDKAPTEFVLMAKSSSSSKNDRVDEGFLVGYSVCSKAFRVFNSITRIIQETLHVNFLENKPNVTGTGPTWLFDIDSLTRTMNYQPVTAGNQTNSGADAAFDGKEHDFDAKKPESVVILSLSSKFEDCSNNSSNEVNAAGSLVPTVGQNSLNSSNTFSAAGPSITAVSPTYGKSSFIDAFKLLDDPDMPKLEDITHSDDEDVVGAEADFNNLESSIPVSLIPTARIHKDHLVSQIIGDLSLTTQTRSMTRVVKDQGGLSQMFDNDFYTCMFACFLSQGEPKRVHQVLKDPSWIESIQEELLQFKMQKVWVLVDLPYGKRAIARIEAIRLFLAYASFLGFMVYQMDVNSAFFYETIEEEVYVCQPLGFEDPYHPDKVYKVVKVLYGLHEAARAWYETLATCLLENGFQGTIDQTLFIKKQK</sequence>
<feature type="region of interest" description="Disordered" evidence="2">
    <location>
        <begin position="374"/>
        <end position="399"/>
    </location>
</feature>
<dbReference type="InterPro" id="IPR013103">
    <property type="entry name" value="RVT_2"/>
</dbReference>
<dbReference type="InterPro" id="IPR001878">
    <property type="entry name" value="Znf_CCHC"/>
</dbReference>
<feature type="region of interest" description="Disordered" evidence="2">
    <location>
        <begin position="828"/>
        <end position="849"/>
    </location>
</feature>
<dbReference type="InterPro" id="IPR005162">
    <property type="entry name" value="Retrotrans_gag_dom"/>
</dbReference>
<keyword evidence="1" id="KW-0863">Zinc-finger</keyword>
<dbReference type="Pfam" id="PF00098">
    <property type="entry name" value="zf-CCHC"/>
    <property type="match status" value="1"/>
</dbReference>
<feature type="compositionally biased region" description="Acidic residues" evidence="2">
    <location>
        <begin position="131"/>
        <end position="149"/>
    </location>
</feature>
<dbReference type="PROSITE" id="PS50158">
    <property type="entry name" value="ZF_CCHC"/>
    <property type="match status" value="1"/>
</dbReference>
<feature type="compositionally biased region" description="Acidic residues" evidence="2">
    <location>
        <begin position="156"/>
        <end position="180"/>
    </location>
</feature>
<comment type="caution">
    <text evidence="4">The sequence shown here is derived from an EMBL/GenBank/DDBJ whole genome shotgun (WGS) entry which is preliminary data.</text>
</comment>
<protein>
    <recommendedName>
        <fullName evidence="3">CCHC-type domain-containing protein</fullName>
    </recommendedName>
</protein>
<dbReference type="SUPFAM" id="SSF57756">
    <property type="entry name" value="Retrovirus zinc finger-like domains"/>
    <property type="match status" value="1"/>
</dbReference>
<dbReference type="Pfam" id="PF08284">
    <property type="entry name" value="RVP_2"/>
    <property type="match status" value="1"/>
</dbReference>
<dbReference type="Pfam" id="PF03732">
    <property type="entry name" value="Retrotrans_gag"/>
    <property type="match status" value="1"/>
</dbReference>
<dbReference type="GO" id="GO:0004190">
    <property type="term" value="F:aspartic-type endopeptidase activity"/>
    <property type="evidence" value="ECO:0007669"/>
    <property type="project" value="InterPro"/>
</dbReference>
<feature type="compositionally biased region" description="Basic and acidic residues" evidence="2">
    <location>
        <begin position="384"/>
        <end position="397"/>
    </location>
</feature>
<dbReference type="InterPro" id="IPR032567">
    <property type="entry name" value="RTL1-rel"/>
</dbReference>
<accession>A0A6L2L6L6</accession>
<dbReference type="GO" id="GO:0003676">
    <property type="term" value="F:nucleic acid binding"/>
    <property type="evidence" value="ECO:0007669"/>
    <property type="project" value="InterPro"/>
</dbReference>
<keyword evidence="1" id="KW-0862">Zinc</keyword>
<dbReference type="InterPro" id="IPR057670">
    <property type="entry name" value="SH3_retrovirus"/>
</dbReference>
<dbReference type="SMART" id="SM00343">
    <property type="entry name" value="ZnF_C2HC"/>
    <property type="match status" value="2"/>
</dbReference>
<dbReference type="EMBL" id="BKCJ010003725">
    <property type="protein sequence ID" value="GEU56799.1"/>
    <property type="molecule type" value="Genomic_DNA"/>
</dbReference>
<proteinExistence type="predicted"/>
<evidence type="ECO:0000259" key="3">
    <source>
        <dbReference type="PROSITE" id="PS50158"/>
    </source>
</evidence>
<dbReference type="Gene3D" id="4.10.60.10">
    <property type="entry name" value="Zinc finger, CCHC-type"/>
    <property type="match status" value="1"/>
</dbReference>
<keyword evidence="1" id="KW-0479">Metal-binding</keyword>
<dbReference type="Pfam" id="PF07727">
    <property type="entry name" value="RVT_2"/>
    <property type="match status" value="1"/>
</dbReference>
<feature type="region of interest" description="Disordered" evidence="2">
    <location>
        <begin position="53"/>
        <end position="94"/>
    </location>
</feature>
<evidence type="ECO:0000256" key="2">
    <source>
        <dbReference type="SAM" id="MobiDB-lite"/>
    </source>
</evidence>
<reference evidence="4" key="1">
    <citation type="journal article" date="2019" name="Sci. Rep.">
        <title>Draft genome of Tanacetum cinerariifolium, the natural source of mosquito coil.</title>
        <authorList>
            <person name="Yamashiro T."/>
            <person name="Shiraishi A."/>
            <person name="Satake H."/>
            <person name="Nakayama K."/>
        </authorList>
    </citation>
    <scope>NUCLEOTIDE SEQUENCE</scope>
</reference>
<evidence type="ECO:0000256" key="1">
    <source>
        <dbReference type="PROSITE-ProRule" id="PRU00047"/>
    </source>
</evidence>
<dbReference type="GO" id="GO:0008270">
    <property type="term" value="F:zinc ion binding"/>
    <property type="evidence" value="ECO:0007669"/>
    <property type="project" value="UniProtKB-KW"/>
</dbReference>